<keyword evidence="2" id="KW-1185">Reference proteome</keyword>
<protein>
    <submittedName>
        <fullName evidence="1">Uncharacterized protein</fullName>
    </submittedName>
</protein>
<dbReference type="EMBL" id="CP046457">
    <property type="protein sequence ID" value="QGT99475.1"/>
    <property type="molecule type" value="Genomic_DNA"/>
</dbReference>
<dbReference type="Gene3D" id="1.10.10.60">
    <property type="entry name" value="Homeodomain-like"/>
    <property type="match status" value="1"/>
</dbReference>
<dbReference type="AlphaFoldDB" id="A0A6I6D9G8"/>
<dbReference type="OrthoDB" id="9792035at2"/>
<accession>A0A6I6D9G8</accession>
<reference evidence="2" key="1">
    <citation type="journal article" date="2019" name="Microbiology">
        <title>Complete Genome Sequence of an Uncultured Bacterium of the Candidate Phylum Bipolaricaulota.</title>
        <authorList>
            <person name="Kadnikov V.V."/>
            <person name="Mardanov A.V."/>
            <person name="Beletsky A.V."/>
            <person name="Frank Y.A."/>
            <person name="Karnachuk O.V."/>
            <person name="Ravin N.V."/>
        </authorList>
    </citation>
    <scope>NUCLEOTIDE SEQUENCE [LARGE SCALE GENOMIC DNA]</scope>
</reference>
<name>A0A6I6D9G8_9FIRM</name>
<evidence type="ECO:0000313" key="2">
    <source>
        <dbReference type="Proteomes" id="UP000426444"/>
    </source>
</evidence>
<proteinExistence type="predicted"/>
<organism evidence="1 2">
    <name type="scientific">Candidatus Syntrophocurvum alkaliphilum</name>
    <dbReference type="NCBI Taxonomy" id="2293317"/>
    <lineage>
        <taxon>Bacteria</taxon>
        <taxon>Bacillati</taxon>
        <taxon>Bacillota</taxon>
        <taxon>Clostridia</taxon>
        <taxon>Eubacteriales</taxon>
        <taxon>Syntrophomonadaceae</taxon>
        <taxon>Candidatus Syntrophocurvum</taxon>
    </lineage>
</organism>
<sequence>MTEEQKYQIRVMRNQGQGYKKIAANLCLSRDVVRGYCKRNGINGFGADLAEQHNLNLINEKTYVYCLQCDSKLVQSKRGKKKKYCSIDCKRDWEKNNRKVYKLWCQYCRKQYISQSNNSKFCSNDCYVRNRFFKEEDGAEILGKILKRKSVEFIPKWLEELLLSYLKDY</sequence>
<gene>
    <name evidence="1" type="ORF">SYNTR_0882</name>
</gene>
<dbReference type="KEGG" id="salq:SYNTR_0882"/>
<dbReference type="Proteomes" id="UP000426444">
    <property type="component" value="Chromosome"/>
</dbReference>
<evidence type="ECO:0000313" key="1">
    <source>
        <dbReference type="EMBL" id="QGT99475.1"/>
    </source>
</evidence>